<dbReference type="Pfam" id="PF00072">
    <property type="entry name" value="Response_reg"/>
    <property type="match status" value="1"/>
</dbReference>
<feature type="modified residue" description="4-aspartylphosphate" evidence="2">
    <location>
        <position position="53"/>
    </location>
</feature>
<organism evidence="4 5">
    <name type="scientific">Stutzerimonas stutzeri</name>
    <name type="common">Pseudomonas stutzeri</name>
    <dbReference type="NCBI Taxonomy" id="316"/>
    <lineage>
        <taxon>Bacteria</taxon>
        <taxon>Pseudomonadati</taxon>
        <taxon>Pseudomonadota</taxon>
        <taxon>Gammaproteobacteria</taxon>
        <taxon>Pseudomonadales</taxon>
        <taxon>Pseudomonadaceae</taxon>
        <taxon>Stutzerimonas</taxon>
    </lineage>
</organism>
<dbReference type="RefSeq" id="WP_025241549.1">
    <property type="nucleotide sequence ID" value="NZ_CP007441.1"/>
</dbReference>
<dbReference type="EMBL" id="CP007441">
    <property type="protein sequence ID" value="AHL75372.1"/>
    <property type="molecule type" value="Genomic_DNA"/>
</dbReference>
<dbReference type="PROSITE" id="PS50110">
    <property type="entry name" value="RESPONSE_REGULATORY"/>
    <property type="match status" value="1"/>
</dbReference>
<dbReference type="PATRIC" id="fig|316.77.peg.1938"/>
<dbReference type="PANTHER" id="PTHR44591">
    <property type="entry name" value="STRESS RESPONSE REGULATOR PROTEIN 1"/>
    <property type="match status" value="1"/>
</dbReference>
<evidence type="ECO:0000256" key="2">
    <source>
        <dbReference type="PROSITE-ProRule" id="PRU00169"/>
    </source>
</evidence>
<name>W8RAC7_STUST</name>
<evidence type="ECO:0000256" key="1">
    <source>
        <dbReference type="ARBA" id="ARBA00022553"/>
    </source>
</evidence>
<reference evidence="5" key="1">
    <citation type="journal article" date="2014" name="Genome Announc.">
        <title>Complete Genome Sequence of the Highly Transformable Pseudomonas stutzeri Strain 28a24.</title>
        <authorList>
            <person name="Smith B.A."/>
            <person name="Dougherty K.M."/>
            <person name="Baltrus D.A."/>
        </authorList>
    </citation>
    <scope>NUCLEOTIDE SEQUENCE [LARGE SCALE GENOMIC DNA]</scope>
    <source>
        <strain evidence="5">28a24</strain>
    </source>
</reference>
<dbReference type="GO" id="GO:0000160">
    <property type="term" value="P:phosphorelay signal transduction system"/>
    <property type="evidence" value="ECO:0007669"/>
    <property type="project" value="InterPro"/>
</dbReference>
<dbReference type="InterPro" id="IPR050595">
    <property type="entry name" value="Bact_response_regulator"/>
</dbReference>
<evidence type="ECO:0000259" key="3">
    <source>
        <dbReference type="PROSITE" id="PS50110"/>
    </source>
</evidence>
<dbReference type="KEGG" id="pstt:CH92_09700"/>
<sequence>MAKTILVVDDSAAIRELFVAALTEGGYRAVEAVDGLDALAKLEEHSVNLLISDLHMPNLDGIGLVRAVRAHPRYRFAPILVLTSDRSPAKEAEGLAVGATAWAAKPIPPQRLLTAIDTLLGEHAPA</sequence>
<dbReference type="Gene3D" id="3.40.50.2300">
    <property type="match status" value="1"/>
</dbReference>
<proteinExistence type="predicted"/>
<evidence type="ECO:0000313" key="5">
    <source>
        <dbReference type="Proteomes" id="UP000019522"/>
    </source>
</evidence>
<dbReference type="SMART" id="SM00448">
    <property type="entry name" value="REC"/>
    <property type="match status" value="1"/>
</dbReference>
<dbReference type="SUPFAM" id="SSF52172">
    <property type="entry name" value="CheY-like"/>
    <property type="match status" value="1"/>
</dbReference>
<dbReference type="AlphaFoldDB" id="W8RAC7"/>
<protein>
    <submittedName>
        <fullName evidence="4">Chemotaxis protein CheY</fullName>
    </submittedName>
</protein>
<dbReference type="InterPro" id="IPR001789">
    <property type="entry name" value="Sig_transdc_resp-reg_receiver"/>
</dbReference>
<dbReference type="InterPro" id="IPR011006">
    <property type="entry name" value="CheY-like_superfamily"/>
</dbReference>
<dbReference type="PANTHER" id="PTHR44591:SF25">
    <property type="entry name" value="CHEMOTAXIS TWO-COMPONENT RESPONSE REGULATOR"/>
    <property type="match status" value="1"/>
</dbReference>
<gene>
    <name evidence="4" type="ORF">CH92_09700</name>
</gene>
<dbReference type="OrthoDB" id="9800897at2"/>
<reference evidence="4 5" key="2">
    <citation type="submission" date="2014-03" db="EMBL/GenBank/DDBJ databases">
        <authorList>
            <person name="Baltrus D."/>
            <person name="Dougherty K."/>
        </authorList>
    </citation>
    <scope>NUCLEOTIDE SEQUENCE</scope>
    <source>
        <strain evidence="4 5">28a24</strain>
    </source>
</reference>
<feature type="domain" description="Response regulatory" evidence="3">
    <location>
        <begin position="4"/>
        <end position="120"/>
    </location>
</feature>
<dbReference type="Proteomes" id="UP000019522">
    <property type="component" value="Chromosome"/>
</dbReference>
<evidence type="ECO:0000313" key="4">
    <source>
        <dbReference type="EMBL" id="AHL75372.1"/>
    </source>
</evidence>
<keyword evidence="1 2" id="KW-0597">Phosphoprotein</keyword>
<accession>W8RAC7</accession>